<dbReference type="SUPFAM" id="SSF49562">
    <property type="entry name" value="C2 domain (Calcium/lipid-binding domain, CaLB)"/>
    <property type="match status" value="2"/>
</dbReference>
<evidence type="ECO:0000256" key="1">
    <source>
        <dbReference type="SAM" id="Coils"/>
    </source>
</evidence>
<gene>
    <name evidence="4" type="ORF">Ctob_012156</name>
</gene>
<dbReference type="InterPro" id="IPR056290">
    <property type="entry name" value="CEPT76/DRC7_peptidase-like_dom"/>
</dbReference>
<dbReference type="OrthoDB" id="5527234at2759"/>
<feature type="region of interest" description="Disordered" evidence="2">
    <location>
        <begin position="821"/>
        <end position="859"/>
    </location>
</feature>
<dbReference type="InterPro" id="IPR000008">
    <property type="entry name" value="C2_dom"/>
</dbReference>
<feature type="compositionally biased region" description="Basic and acidic residues" evidence="2">
    <location>
        <begin position="837"/>
        <end position="846"/>
    </location>
</feature>
<dbReference type="InterPro" id="IPR052299">
    <property type="entry name" value="CEP76"/>
</dbReference>
<keyword evidence="1" id="KW-0175">Coiled coil</keyword>
<evidence type="ECO:0000259" key="3">
    <source>
        <dbReference type="PROSITE" id="PS50004"/>
    </source>
</evidence>
<feature type="compositionally biased region" description="Acidic residues" evidence="2">
    <location>
        <begin position="822"/>
        <end position="835"/>
    </location>
</feature>
<dbReference type="PANTHER" id="PTHR46436">
    <property type="entry name" value="CENTROSOMAL PROTEIN OF 76 KDA"/>
    <property type="match status" value="1"/>
</dbReference>
<comment type="caution">
    <text evidence="4">The sequence shown here is derived from an EMBL/GenBank/DDBJ whole genome shotgun (WGS) entry which is preliminary data.</text>
</comment>
<evidence type="ECO:0000313" key="5">
    <source>
        <dbReference type="Proteomes" id="UP000037460"/>
    </source>
</evidence>
<dbReference type="InterPro" id="IPR035892">
    <property type="entry name" value="C2_domain_sf"/>
</dbReference>
<dbReference type="Proteomes" id="UP000037460">
    <property type="component" value="Unassembled WGS sequence"/>
</dbReference>
<keyword evidence="5" id="KW-1185">Reference proteome</keyword>
<feature type="region of interest" description="Disordered" evidence="2">
    <location>
        <begin position="1245"/>
        <end position="1264"/>
    </location>
</feature>
<dbReference type="Pfam" id="PF24656">
    <property type="entry name" value="CEPT76_peptidase"/>
    <property type="match status" value="1"/>
</dbReference>
<dbReference type="SMART" id="SM00239">
    <property type="entry name" value="C2"/>
    <property type="match status" value="1"/>
</dbReference>
<feature type="compositionally biased region" description="Acidic residues" evidence="2">
    <location>
        <begin position="72"/>
        <end position="92"/>
    </location>
</feature>
<accession>A0A0M0JF99</accession>
<dbReference type="EMBL" id="JWZX01002997">
    <property type="protein sequence ID" value="KOO25276.1"/>
    <property type="molecule type" value="Genomic_DNA"/>
</dbReference>
<feature type="region of interest" description="Disordered" evidence="2">
    <location>
        <begin position="40"/>
        <end position="92"/>
    </location>
</feature>
<dbReference type="Gene3D" id="2.60.40.150">
    <property type="entry name" value="C2 domain"/>
    <property type="match status" value="2"/>
</dbReference>
<evidence type="ECO:0000256" key="2">
    <source>
        <dbReference type="SAM" id="MobiDB-lite"/>
    </source>
</evidence>
<feature type="coiled-coil region" evidence="1">
    <location>
        <begin position="792"/>
        <end position="819"/>
    </location>
</feature>
<feature type="domain" description="C2" evidence="3">
    <location>
        <begin position="395"/>
        <end position="518"/>
    </location>
</feature>
<name>A0A0M0JF99_9EUKA</name>
<dbReference type="PANTHER" id="PTHR46436:SF2">
    <property type="entry name" value="CHROMOSOME UNDETERMINED SCAFFOLD_119, WHOLE GENOME SHOTGUN SEQUENCE"/>
    <property type="match status" value="1"/>
</dbReference>
<dbReference type="Pfam" id="PF24652">
    <property type="entry name" value="CEP76_C"/>
    <property type="match status" value="1"/>
</dbReference>
<proteinExistence type="predicted"/>
<reference evidence="5" key="1">
    <citation type="journal article" date="2015" name="PLoS Genet.">
        <title>Genome Sequence and Transcriptome Analyses of Chrysochromulina tobin: Metabolic Tools for Enhanced Algal Fitness in the Prominent Order Prymnesiales (Haptophyceae).</title>
        <authorList>
            <person name="Hovde B.T."/>
            <person name="Deodato C.R."/>
            <person name="Hunsperger H.M."/>
            <person name="Ryken S.A."/>
            <person name="Yost W."/>
            <person name="Jha R.K."/>
            <person name="Patterson J."/>
            <person name="Monnat R.J. Jr."/>
            <person name="Barlow S.B."/>
            <person name="Starkenburg S.R."/>
            <person name="Cattolico R.A."/>
        </authorList>
    </citation>
    <scope>NUCLEOTIDE SEQUENCE</scope>
    <source>
        <strain evidence="5">CCMP291</strain>
    </source>
</reference>
<dbReference type="AlphaFoldDB" id="A0A0M0JF99"/>
<protein>
    <submittedName>
        <fullName evidence="4">C2 domain-containing protein</fullName>
    </submittedName>
</protein>
<dbReference type="PROSITE" id="PS50004">
    <property type="entry name" value="C2"/>
    <property type="match status" value="2"/>
</dbReference>
<evidence type="ECO:0000313" key="4">
    <source>
        <dbReference type="EMBL" id="KOO25276.1"/>
    </source>
</evidence>
<feature type="compositionally biased region" description="Basic and acidic residues" evidence="2">
    <location>
        <begin position="55"/>
        <end position="66"/>
    </location>
</feature>
<sequence length="1264" mass="140144">MSVAIRGGETTASLSDQGFLSTASYGMQYMTGMTASEARQKLGFDGDSGGGAGARAKDKPKNETRVRGGYNEGDDDIDPNEVQEDDDESFQSDDDITEQLNANAALAGGEDEEDYLDENAAFRLGKRKSVRTSRQLVFKSDVASNLERNATAELKKKFSGKWSCTHRDLGKRVLHLVLAEQTRFGNLIEISTASIKLLEIVAGSVQQEVLFCERDGRSTVESYRCHFHIHLQERFTFEMRLEKWSARKLLPMEAEAGGEGTADPFLKFSIKSSSSRSLANALQRGGYFGRTTTTEHAPAPTSRTRRCAIEVYDWDYGSSADLMGWAEVPLRGALLSGHIEASLVMFDREAERRDKERARAVPQASKGVGEAASTLPPSRLKQAGQIEGSIVLVSEPEHTQFGDVVKRLKTMTYLAVQIVRCTNLPQMKPDGTCDPYVSVVWAATSQQTRVIRSTLSPQYDETLYFPTNLSRISSEDLAAKGDIVVYVLHHNPVAPDDIGFVRIPLSKITASQVHRIEDGTGGAILRTRVLDESPMNLKQQGMGESRGEIKIKAYFTPALPEDVVIGDTHTGADLDKSFTDREHEWRAAIPLRLLNAGRFQTTALDETNTRRFLPTFLCKCSPPRDVSDPMTIARMVRCITFQQDAHIKKEKKRATEPIWSSPTYFLDVRKGASEDHAILMCNLFLGLGLDAYLAIGKLPGGIQQHVWVVTREPTGDVKFWETTKGCCYTLPARCQSVLLEGAGEVAALQMMKVQTEAHATTLDTVKKDGAKRDKGEPLSHDDKRYLRALEALAEDKRLRDEERAKREKAELQKREEKLLYHDDEEPWTQEGEIDPYETPRDYRPDGAEGASAGGGLGSAGGGLRALREVGGDSKSFKSMAKVVDKFAIKADPKAIKADPKALLASILKPVKEVPAGAEGEGKDTHAPMVGRVVLGQAGRLAELTLPPLMERIPYDTIEVLVNHENLWANLQDVAITEQSFNLESDEDRWLPFNFPLGLIWRDMGPARPDTNGRQLENQLLHDALLAHKDAHRMLDGMRVKFSEIEFSKFQLDPTDGATEPFTRDDYIYVGGRGSGVPGTYFMPLGGLDIKPFYSVGRIGPKLPSSRLMRLRRELYLAIKYGYQSWRGARGLRTHWHRNLEPVLEQGLATYEMAACSSLATDRRAVDKWRGRLLAALPPDYLLVGRALTFSITSPEMIVEHLLNNYDYHQKPHKDVGFLLAVQVFPHYAAIASVWVYVGNLVPHAKGKGKRKANVGGGSSSSAKD</sequence>
<feature type="region of interest" description="Disordered" evidence="2">
    <location>
        <begin position="354"/>
        <end position="376"/>
    </location>
</feature>
<dbReference type="InterPro" id="IPR056288">
    <property type="entry name" value="CEP76_C"/>
</dbReference>
<organism evidence="4 5">
    <name type="scientific">Chrysochromulina tobinii</name>
    <dbReference type="NCBI Taxonomy" id="1460289"/>
    <lineage>
        <taxon>Eukaryota</taxon>
        <taxon>Haptista</taxon>
        <taxon>Haptophyta</taxon>
        <taxon>Prymnesiophyceae</taxon>
        <taxon>Prymnesiales</taxon>
        <taxon>Chrysochromulinaceae</taxon>
        <taxon>Chrysochromulina</taxon>
    </lineage>
</organism>
<feature type="domain" description="C2" evidence="3">
    <location>
        <begin position="221"/>
        <end position="343"/>
    </location>
</feature>
<dbReference type="Pfam" id="PF00168">
    <property type="entry name" value="C2"/>
    <property type="match status" value="2"/>
</dbReference>
<dbReference type="CDD" id="cd00030">
    <property type="entry name" value="C2"/>
    <property type="match status" value="1"/>
</dbReference>